<protein>
    <recommendedName>
        <fullName evidence="3">Cell filamentation protein Fic</fullName>
    </recommendedName>
</protein>
<dbReference type="PANTHER" id="PTHR35810">
    <property type="entry name" value="CYTOPLASMIC PROTEIN-RELATED"/>
    <property type="match status" value="1"/>
</dbReference>
<dbReference type="PANTHER" id="PTHR35810:SF1">
    <property type="entry name" value="CYTOPLASMIC PROTEIN"/>
    <property type="match status" value="1"/>
</dbReference>
<accession>A0A1F2PK80</accession>
<evidence type="ECO:0008006" key="3">
    <source>
        <dbReference type="Google" id="ProtNLM"/>
    </source>
</evidence>
<dbReference type="EMBL" id="LKEU01000023">
    <property type="protein sequence ID" value="OFV71415.1"/>
    <property type="molecule type" value="Genomic_DNA"/>
</dbReference>
<sequence length="334" mass="38817">MPQSEILLYQTEDGRTKIEVTMDGNTVWLSQMQMVELFQSSKSNISEHIKHVFAEGELEEAPVVRKFRTTGKDGKTYNVQFYNLDVIISVGYRVKSHRGTQFRIWATQQLKEYIIKGFIMNDELLKNAGGGNYFKELLNRIRDIRSSEKVFYRQILDIYATSIDYEPNTEITREFFKTIQNKMHVAAHGHTAAELVYLRANGEAEFMGMTAFDGERPRKADASIAKNYLSEDEINILNRLVTAYLEFAELQAIRQQPMYMKDWIEKLDDFIKMSGSELLNSAGKISHDQAKTKAELEYETYRERTKLDLTPVEKDFIDSLKDTQKKIEKKKPIK</sequence>
<dbReference type="AlphaFoldDB" id="A0A1F2PK80"/>
<dbReference type="OrthoDB" id="9802752at2"/>
<comment type="caution">
    <text evidence="1">The sequence shown here is derived from an EMBL/GenBank/DDBJ whole genome shotgun (WGS) entry which is preliminary data.</text>
</comment>
<dbReference type="Proteomes" id="UP000176244">
    <property type="component" value="Unassembled WGS sequence"/>
</dbReference>
<gene>
    <name evidence="1" type="ORF">ACWI_11440</name>
</gene>
<evidence type="ECO:0000313" key="2">
    <source>
        <dbReference type="Proteomes" id="UP000176244"/>
    </source>
</evidence>
<dbReference type="Pfam" id="PF13310">
    <property type="entry name" value="Virulence_RhuM"/>
    <property type="match status" value="1"/>
</dbReference>
<proteinExistence type="predicted"/>
<dbReference type="RefSeq" id="WP_070370480.1">
    <property type="nucleotide sequence ID" value="NZ_LKEU01000023.1"/>
</dbReference>
<dbReference type="PIRSF" id="PIRSF015268">
    <property type="entry name" value="Virulence_RhuM"/>
    <property type="match status" value="1"/>
</dbReference>
<dbReference type="STRING" id="52694.ACWI_11440"/>
<reference evidence="1 2" key="1">
    <citation type="submission" date="2015-09" db="EMBL/GenBank/DDBJ databases">
        <title>Genome sequence of Acetobacterium wieringae DSM 1911.</title>
        <authorList>
            <person name="Poehlein A."/>
            <person name="Bengelsdorf F.R."/>
            <person name="Schiel-Bengelsdorf B."/>
            <person name="Duerre P."/>
            <person name="Daniel R."/>
        </authorList>
    </citation>
    <scope>NUCLEOTIDE SEQUENCE [LARGE SCALE GENOMIC DNA]</scope>
    <source>
        <strain evidence="1 2">DSM 1911</strain>
    </source>
</reference>
<dbReference type="InterPro" id="IPR011204">
    <property type="entry name" value="Virulence_RhuM-like"/>
</dbReference>
<name>A0A1F2PK80_9FIRM</name>
<evidence type="ECO:0000313" key="1">
    <source>
        <dbReference type="EMBL" id="OFV71415.1"/>
    </source>
</evidence>
<organism evidence="1 2">
    <name type="scientific">Acetobacterium wieringae</name>
    <dbReference type="NCBI Taxonomy" id="52694"/>
    <lineage>
        <taxon>Bacteria</taxon>
        <taxon>Bacillati</taxon>
        <taxon>Bacillota</taxon>
        <taxon>Clostridia</taxon>
        <taxon>Eubacteriales</taxon>
        <taxon>Eubacteriaceae</taxon>
        <taxon>Acetobacterium</taxon>
    </lineage>
</organism>